<name>A0A9P7RSL3_9AGAR</name>
<evidence type="ECO:0000256" key="1">
    <source>
        <dbReference type="SAM" id="MobiDB-lite"/>
    </source>
</evidence>
<reference evidence="2" key="1">
    <citation type="journal article" date="2021" name="Genome Biol. Evol.">
        <title>The assembled and annotated genome of the fairy-ring fungus Marasmius oreades.</title>
        <authorList>
            <person name="Hiltunen M."/>
            <person name="Ament-Velasquez S.L."/>
            <person name="Johannesson H."/>
        </authorList>
    </citation>
    <scope>NUCLEOTIDE SEQUENCE</scope>
    <source>
        <strain evidence="2">03SP1</strain>
    </source>
</reference>
<feature type="region of interest" description="Disordered" evidence="1">
    <location>
        <begin position="1"/>
        <end position="78"/>
    </location>
</feature>
<dbReference type="OrthoDB" id="10445773at2759"/>
<dbReference type="EMBL" id="CM032188">
    <property type="protein sequence ID" value="KAG7088887.1"/>
    <property type="molecule type" value="Genomic_DNA"/>
</dbReference>
<accession>A0A9P7RSL3</accession>
<dbReference type="AlphaFoldDB" id="A0A9P7RSL3"/>
<dbReference type="RefSeq" id="XP_043005358.1">
    <property type="nucleotide sequence ID" value="XM_043157988.1"/>
</dbReference>
<feature type="compositionally biased region" description="Polar residues" evidence="1">
    <location>
        <begin position="8"/>
        <end position="42"/>
    </location>
</feature>
<comment type="caution">
    <text evidence="2">The sequence shown here is derived from an EMBL/GenBank/DDBJ whole genome shotgun (WGS) entry which is preliminary data.</text>
</comment>
<protein>
    <submittedName>
        <fullName evidence="2">Uncharacterized protein</fullName>
    </submittedName>
</protein>
<evidence type="ECO:0000313" key="3">
    <source>
        <dbReference type="Proteomes" id="UP001049176"/>
    </source>
</evidence>
<sequence>MSEKLKTESTTSLISKDSSVEAQVTPASQTQNGSSVPSTDNGDTVVKVAVPTNFQDFSQKSREHGWATPTPTKPTMGQ</sequence>
<evidence type="ECO:0000313" key="2">
    <source>
        <dbReference type="EMBL" id="KAG7088887.1"/>
    </source>
</evidence>
<feature type="compositionally biased region" description="Polar residues" evidence="1">
    <location>
        <begin position="69"/>
        <end position="78"/>
    </location>
</feature>
<organism evidence="2 3">
    <name type="scientific">Marasmius oreades</name>
    <name type="common">fairy-ring Marasmius</name>
    <dbReference type="NCBI Taxonomy" id="181124"/>
    <lineage>
        <taxon>Eukaryota</taxon>
        <taxon>Fungi</taxon>
        <taxon>Dikarya</taxon>
        <taxon>Basidiomycota</taxon>
        <taxon>Agaricomycotina</taxon>
        <taxon>Agaricomycetes</taxon>
        <taxon>Agaricomycetidae</taxon>
        <taxon>Agaricales</taxon>
        <taxon>Marasmiineae</taxon>
        <taxon>Marasmiaceae</taxon>
        <taxon>Marasmius</taxon>
    </lineage>
</organism>
<dbReference type="Proteomes" id="UP001049176">
    <property type="component" value="Chromosome 8"/>
</dbReference>
<keyword evidence="3" id="KW-1185">Reference proteome</keyword>
<dbReference type="KEGG" id="more:E1B28_012834"/>
<gene>
    <name evidence="2" type="ORF">E1B28_012834</name>
</gene>
<dbReference type="GeneID" id="66081909"/>
<proteinExistence type="predicted"/>